<sequence length="105" mass="12398">MVSRVNEYYENDINDQDLALKLLKNNSGIINSSGVKDENYIDFKDAFATERLSEFEPSRYFEFPQELRHQLNKSQSHISMGLFSNIGRAWMSVDSDLFFWRFDTK</sequence>
<evidence type="ECO:0000313" key="1">
    <source>
        <dbReference type="Proteomes" id="UP000887579"/>
    </source>
</evidence>
<evidence type="ECO:0000313" key="2">
    <source>
        <dbReference type="WBParaSite" id="ES5_v2.g25532.t1"/>
    </source>
</evidence>
<protein>
    <submittedName>
        <fullName evidence="2">Nucleoporin Nup133/Nup155-like N-terminal domain-containing protein</fullName>
    </submittedName>
</protein>
<organism evidence="1 2">
    <name type="scientific">Panagrolaimus sp. ES5</name>
    <dbReference type="NCBI Taxonomy" id="591445"/>
    <lineage>
        <taxon>Eukaryota</taxon>
        <taxon>Metazoa</taxon>
        <taxon>Ecdysozoa</taxon>
        <taxon>Nematoda</taxon>
        <taxon>Chromadorea</taxon>
        <taxon>Rhabditida</taxon>
        <taxon>Tylenchina</taxon>
        <taxon>Panagrolaimomorpha</taxon>
        <taxon>Panagrolaimoidea</taxon>
        <taxon>Panagrolaimidae</taxon>
        <taxon>Panagrolaimus</taxon>
    </lineage>
</organism>
<reference evidence="2" key="1">
    <citation type="submission" date="2022-11" db="UniProtKB">
        <authorList>
            <consortium name="WormBaseParasite"/>
        </authorList>
    </citation>
    <scope>IDENTIFICATION</scope>
</reference>
<accession>A0AC34G748</accession>
<proteinExistence type="predicted"/>
<dbReference type="Proteomes" id="UP000887579">
    <property type="component" value="Unplaced"/>
</dbReference>
<name>A0AC34G748_9BILA</name>
<dbReference type="WBParaSite" id="ES5_v2.g25532.t1">
    <property type="protein sequence ID" value="ES5_v2.g25532.t1"/>
    <property type="gene ID" value="ES5_v2.g25532"/>
</dbReference>